<keyword evidence="3" id="KW-1185">Reference proteome</keyword>
<name>A0A4Z1P8E8_9PEZI</name>
<gene>
    <name evidence="2" type="ORF">E6O75_ATG05565</name>
</gene>
<keyword evidence="1" id="KW-0732">Signal</keyword>
<protein>
    <submittedName>
        <fullName evidence="2">Uncharacterized protein</fullName>
    </submittedName>
</protein>
<comment type="caution">
    <text evidence="2">The sequence shown here is derived from an EMBL/GenBank/DDBJ whole genome shotgun (WGS) entry which is preliminary data.</text>
</comment>
<organism evidence="2 3">
    <name type="scientific">Venturia nashicola</name>
    <dbReference type="NCBI Taxonomy" id="86259"/>
    <lineage>
        <taxon>Eukaryota</taxon>
        <taxon>Fungi</taxon>
        <taxon>Dikarya</taxon>
        <taxon>Ascomycota</taxon>
        <taxon>Pezizomycotina</taxon>
        <taxon>Dothideomycetes</taxon>
        <taxon>Pleosporomycetidae</taxon>
        <taxon>Venturiales</taxon>
        <taxon>Venturiaceae</taxon>
        <taxon>Venturia</taxon>
    </lineage>
</organism>
<reference evidence="2 3" key="1">
    <citation type="submission" date="2019-04" db="EMBL/GenBank/DDBJ databases">
        <title>High contiguity whole genome sequence and gene annotation resource for two Venturia nashicola isolates.</title>
        <authorList>
            <person name="Prokchorchik M."/>
            <person name="Won K."/>
            <person name="Lee Y."/>
            <person name="Choi E.D."/>
            <person name="Segonzac C."/>
            <person name="Sohn K.H."/>
        </authorList>
    </citation>
    <scope>NUCLEOTIDE SEQUENCE [LARGE SCALE GENOMIC DNA]</scope>
    <source>
        <strain evidence="2 3">PRI2</strain>
    </source>
</reference>
<dbReference type="Pfam" id="PF07712">
    <property type="entry name" value="SURNod19"/>
    <property type="match status" value="1"/>
</dbReference>
<evidence type="ECO:0000313" key="2">
    <source>
        <dbReference type="EMBL" id="TID20801.1"/>
    </source>
</evidence>
<proteinExistence type="predicted"/>
<dbReference type="EMBL" id="SNSC02000010">
    <property type="protein sequence ID" value="TID20801.1"/>
    <property type="molecule type" value="Genomic_DNA"/>
</dbReference>
<dbReference type="Proteomes" id="UP000298493">
    <property type="component" value="Unassembled WGS sequence"/>
</dbReference>
<dbReference type="OrthoDB" id="3903467at2759"/>
<dbReference type="AlphaFoldDB" id="A0A4Z1P8E8"/>
<evidence type="ECO:0000313" key="3">
    <source>
        <dbReference type="Proteomes" id="UP000298493"/>
    </source>
</evidence>
<evidence type="ECO:0000256" key="1">
    <source>
        <dbReference type="SAM" id="SignalP"/>
    </source>
</evidence>
<dbReference type="InterPro" id="IPR011692">
    <property type="entry name" value="Stress_up-reg_Nod19"/>
</dbReference>
<feature type="chain" id="PRO_5021293336" evidence="1">
    <location>
        <begin position="20"/>
        <end position="418"/>
    </location>
</feature>
<feature type="signal peptide" evidence="1">
    <location>
        <begin position="1"/>
        <end position="19"/>
    </location>
</feature>
<accession>A0A4Z1P8E8</accession>
<sequence length="418" mass="45089">MKSFTTVSLVLLQAAAVYSLPTELERRQGALGGLMALALGKPMEPVSREKLEPQMDSTATRERLIFGPYRMLSSKAPSHPSKGLTGGIKLDPNSDTQSAMLAGICTECMILTANMETSDKTGKKVGITEGIYTHHFITMDMGRNQVPNPVKSPCAPKPGSLGMGGMMGNSDAHSHGRRQLPNFMFGAGVSVFVGKGNEAGRSIFASTNSTVKSGFYVSGKDKMFMTAELVNYEPEDRDIYVMLDYEYLSSPDGKRPADWMDVGMGAIAVDGCMVTALEPPKDKAMLYKSPEWDVTHNGYLVNITPHLHDGALDINVYLNGNKVCTSNAIYGGDREVKGDAAPIQEKWETIQSYSPCSEAIKIKKGDKLSMDSTYDVTKHKLRPDAHAMGSGGGAGEGAEGMALATFQWAISPDQSDKF</sequence>